<evidence type="ECO:0000313" key="1">
    <source>
        <dbReference type="EMBL" id="SCJ44970.1"/>
    </source>
</evidence>
<accession>A0A1C6GID6</accession>
<name>A0A1C6GID6_9FIRM</name>
<dbReference type="EMBL" id="FMHG01000001">
    <property type="protein sequence ID" value="SCJ44970.1"/>
    <property type="molecule type" value="Genomic_DNA"/>
</dbReference>
<protein>
    <submittedName>
        <fullName evidence="1">Uncharacterized protein</fullName>
    </submittedName>
</protein>
<gene>
    <name evidence="1" type="ORF">SAMEA3545359_00400</name>
</gene>
<dbReference type="AlphaFoldDB" id="A0A1C6GID6"/>
<sequence>MPTVSTPGRDSYHRAHHRRRRPCKMFWDQQILDQSYIKKPQIGQLANMLDLNGQILYSDQMVARL</sequence>
<organism evidence="1">
    <name type="scientific">uncultured Anaerotruncus sp</name>
    <dbReference type="NCBI Taxonomy" id="905011"/>
    <lineage>
        <taxon>Bacteria</taxon>
        <taxon>Bacillati</taxon>
        <taxon>Bacillota</taxon>
        <taxon>Clostridia</taxon>
        <taxon>Eubacteriales</taxon>
        <taxon>Oscillospiraceae</taxon>
        <taxon>Anaerotruncus</taxon>
        <taxon>environmental samples</taxon>
    </lineage>
</organism>
<proteinExistence type="predicted"/>
<reference evidence="1" key="1">
    <citation type="submission" date="2015-09" db="EMBL/GenBank/DDBJ databases">
        <authorList>
            <consortium name="Pathogen Informatics"/>
        </authorList>
    </citation>
    <scope>NUCLEOTIDE SEQUENCE</scope>
    <source>
        <strain evidence="1">2789STDY5834896</strain>
    </source>
</reference>